<keyword evidence="1" id="KW-0812">Transmembrane</keyword>
<keyword evidence="1" id="KW-1133">Transmembrane helix</keyword>
<sequence length="445" mass="51387">MTFRFAFIFFILFILCLDWSVNPVLSYLFYEGYLAELLDGAVQWTGKNLFHIPYTIISPYDGQHNDRTYIYLLYFIMAAAAVLGTVVWSMLDRRKANYDILYYWLTTVLRYYLAFTLFLFALEKFFKVQFPDLDLYTLTQTVGDMSPMSLAWTFFGYSYGYNIFMGIAESAALLLLFRRTMTFGAILTIFTLANVMAVNYNYDVHAKMYPTALLVMTLFLLLPSIHSLFKFFFTGQPTSLPVIQAPVSKKRWVNYSKTALKILVIGCTLVFILNDYADYKNQLIASELSKAQSGLSGVYDISSFVRNQDTLSSGDPMRWQEIIIGGARERIRLQGDSIAFLNVSEDNHEILVHGDRLSLGIKEQEIYNELGLTISTYDNMDSIMVAQQAKSRLQFELTDSVTLKLKGKIKNDSVFVIAIKRPVTFKDFRLMKRDFHWINEVVYMY</sequence>
<comment type="caution">
    <text evidence="2">The sequence shown here is derived from an EMBL/GenBank/DDBJ whole genome shotgun (WGS) entry which is preliminary data.</text>
</comment>
<feature type="transmembrane region" description="Helical" evidence="1">
    <location>
        <begin position="69"/>
        <end position="88"/>
    </location>
</feature>
<feature type="transmembrane region" description="Helical" evidence="1">
    <location>
        <begin position="183"/>
        <end position="202"/>
    </location>
</feature>
<evidence type="ECO:0000313" key="2">
    <source>
        <dbReference type="EMBL" id="RIW13619.1"/>
    </source>
</evidence>
<evidence type="ECO:0000256" key="1">
    <source>
        <dbReference type="SAM" id="Phobius"/>
    </source>
</evidence>
<feature type="transmembrane region" description="Helical" evidence="1">
    <location>
        <begin position="100"/>
        <end position="122"/>
    </location>
</feature>
<feature type="transmembrane region" description="Helical" evidence="1">
    <location>
        <begin position="154"/>
        <end position="176"/>
    </location>
</feature>
<evidence type="ECO:0000313" key="3">
    <source>
        <dbReference type="Proteomes" id="UP000283522"/>
    </source>
</evidence>
<dbReference type="EMBL" id="QXML01000008">
    <property type="protein sequence ID" value="RIW13619.1"/>
    <property type="molecule type" value="Genomic_DNA"/>
</dbReference>
<feature type="transmembrane region" description="Helical" evidence="1">
    <location>
        <begin position="258"/>
        <end position="277"/>
    </location>
</feature>
<dbReference type="AlphaFoldDB" id="A0A418PNS5"/>
<accession>A0A418PNS5</accession>
<proteinExistence type="predicted"/>
<reference evidence="2 3" key="1">
    <citation type="submission" date="2018-09" db="EMBL/GenBank/DDBJ databases">
        <authorList>
            <person name="Wang X."/>
            <person name="Du Z."/>
        </authorList>
    </citation>
    <scope>NUCLEOTIDE SEQUENCE [LARGE SCALE GENOMIC DNA]</scope>
    <source>
        <strain evidence="2 3">N3</strain>
    </source>
</reference>
<keyword evidence="1" id="KW-0472">Membrane</keyword>
<evidence type="ECO:0008006" key="4">
    <source>
        <dbReference type="Google" id="ProtNLM"/>
    </source>
</evidence>
<keyword evidence="3" id="KW-1185">Reference proteome</keyword>
<organism evidence="2 3">
    <name type="scientific">Algoriphagus lacus</name>
    <dbReference type="NCBI Taxonomy" id="2056311"/>
    <lineage>
        <taxon>Bacteria</taxon>
        <taxon>Pseudomonadati</taxon>
        <taxon>Bacteroidota</taxon>
        <taxon>Cytophagia</taxon>
        <taxon>Cytophagales</taxon>
        <taxon>Cyclobacteriaceae</taxon>
        <taxon>Algoriphagus</taxon>
    </lineage>
</organism>
<gene>
    <name evidence="2" type="ORF">D0X99_15350</name>
</gene>
<name>A0A418PNS5_9BACT</name>
<protein>
    <recommendedName>
        <fullName evidence="4">DoxX family protein</fullName>
    </recommendedName>
</protein>
<dbReference type="Proteomes" id="UP000283522">
    <property type="component" value="Unassembled WGS sequence"/>
</dbReference>
<feature type="transmembrane region" description="Helical" evidence="1">
    <location>
        <begin position="208"/>
        <end position="229"/>
    </location>
</feature>